<organism evidence="2 3">
    <name type="scientific">Aliiroseovarius pelagivivens</name>
    <dbReference type="NCBI Taxonomy" id="1639690"/>
    <lineage>
        <taxon>Bacteria</taxon>
        <taxon>Pseudomonadati</taxon>
        <taxon>Pseudomonadota</taxon>
        <taxon>Alphaproteobacteria</taxon>
        <taxon>Rhodobacterales</taxon>
        <taxon>Paracoccaceae</taxon>
        <taxon>Aliiroseovarius</taxon>
    </lineage>
</organism>
<accession>A0A2R8ARL0</accession>
<dbReference type="Gene3D" id="2.40.128.270">
    <property type="match status" value="1"/>
</dbReference>
<dbReference type="EMBL" id="OMOI01000002">
    <property type="protein sequence ID" value="SPF78600.1"/>
    <property type="molecule type" value="Genomic_DNA"/>
</dbReference>
<sequence length="119" mass="12762">MSSGCKDETISGYANTNTSWKLVELDGASFPAKATISFPEKGRIAGQAPCNSYSGTQSAPYPWFETGPIAATKRACPDLTAEAEFFEALGQMRLAEVSGDTLILSNEDGREMVFTSLPR</sequence>
<dbReference type="InterPro" id="IPR053147">
    <property type="entry name" value="Hsp_HslJ-like"/>
</dbReference>
<dbReference type="Pfam" id="PF03724">
    <property type="entry name" value="META"/>
    <property type="match status" value="1"/>
</dbReference>
<evidence type="ECO:0000313" key="3">
    <source>
        <dbReference type="Proteomes" id="UP000244911"/>
    </source>
</evidence>
<evidence type="ECO:0000259" key="1">
    <source>
        <dbReference type="Pfam" id="PF03724"/>
    </source>
</evidence>
<proteinExistence type="predicted"/>
<reference evidence="2 3" key="1">
    <citation type="submission" date="2018-03" db="EMBL/GenBank/DDBJ databases">
        <authorList>
            <person name="Keele B.F."/>
        </authorList>
    </citation>
    <scope>NUCLEOTIDE SEQUENCE [LARGE SCALE GENOMIC DNA]</scope>
    <source>
        <strain evidence="2 3">CECT 8811</strain>
    </source>
</reference>
<dbReference type="PANTHER" id="PTHR35535:SF1">
    <property type="entry name" value="HEAT SHOCK PROTEIN HSLJ"/>
    <property type="match status" value="1"/>
</dbReference>
<keyword evidence="3" id="KW-1185">Reference proteome</keyword>
<dbReference type="InterPro" id="IPR005184">
    <property type="entry name" value="DUF306_Meta_HslJ"/>
</dbReference>
<dbReference type="AlphaFoldDB" id="A0A2R8ARL0"/>
<protein>
    <recommendedName>
        <fullName evidence="1">DUF306 domain-containing protein</fullName>
    </recommendedName>
</protein>
<gene>
    <name evidence="2" type="ORF">ALP8811_02529</name>
</gene>
<dbReference type="Proteomes" id="UP000244911">
    <property type="component" value="Unassembled WGS sequence"/>
</dbReference>
<feature type="domain" description="DUF306" evidence="1">
    <location>
        <begin position="16"/>
        <end position="113"/>
    </location>
</feature>
<dbReference type="PANTHER" id="PTHR35535">
    <property type="entry name" value="HEAT SHOCK PROTEIN HSLJ"/>
    <property type="match status" value="1"/>
</dbReference>
<dbReference type="InterPro" id="IPR038670">
    <property type="entry name" value="HslJ-like_sf"/>
</dbReference>
<name>A0A2R8ARL0_9RHOB</name>
<evidence type="ECO:0000313" key="2">
    <source>
        <dbReference type="EMBL" id="SPF78600.1"/>
    </source>
</evidence>